<dbReference type="Gene3D" id="2.60.40.10">
    <property type="entry name" value="Immunoglobulins"/>
    <property type="match status" value="1"/>
</dbReference>
<dbReference type="InterPro" id="IPR008979">
    <property type="entry name" value="Galactose-bd-like_sf"/>
</dbReference>
<feature type="domain" description="Glycoside hydrolase family 2 immunoglobulin-like beta-sandwich" evidence="7">
    <location>
        <begin position="179"/>
        <end position="271"/>
    </location>
</feature>
<evidence type="ECO:0000313" key="11">
    <source>
        <dbReference type="Proteomes" id="UP000215144"/>
    </source>
</evidence>
<feature type="domain" description="Glycoside hydrolase family 2 catalytic" evidence="8">
    <location>
        <begin position="273"/>
        <end position="588"/>
    </location>
</feature>
<dbReference type="InterPro" id="IPR006102">
    <property type="entry name" value="Ig-like_GH2"/>
</dbReference>
<evidence type="ECO:0000259" key="8">
    <source>
        <dbReference type="Pfam" id="PF02836"/>
    </source>
</evidence>
<dbReference type="RefSeq" id="WP_017768716.1">
    <property type="nucleotide sequence ID" value="NZ_LT906454.1"/>
</dbReference>
<evidence type="ECO:0000256" key="2">
    <source>
        <dbReference type="ARBA" id="ARBA00012761"/>
    </source>
</evidence>
<accession>A0A239XBM5</accession>
<dbReference type="GO" id="GO:0019391">
    <property type="term" value="P:glucuronoside catabolic process"/>
    <property type="evidence" value="ECO:0007669"/>
    <property type="project" value="TreeGrafter"/>
</dbReference>
<keyword evidence="5 6" id="KW-0326">Glycosidase</keyword>
<dbReference type="InterPro" id="IPR017853">
    <property type="entry name" value="GH"/>
</dbReference>
<dbReference type="Pfam" id="PF02836">
    <property type="entry name" value="Glyco_hydro_2_C"/>
    <property type="match status" value="1"/>
</dbReference>
<dbReference type="InterPro" id="IPR023230">
    <property type="entry name" value="Glyco_hydro_2_CS"/>
</dbReference>
<dbReference type="GO" id="GO:0005975">
    <property type="term" value="P:carbohydrate metabolic process"/>
    <property type="evidence" value="ECO:0007669"/>
    <property type="project" value="InterPro"/>
</dbReference>
<evidence type="ECO:0000259" key="9">
    <source>
        <dbReference type="Pfam" id="PF02837"/>
    </source>
</evidence>
<dbReference type="NCBIfam" id="NF007538">
    <property type="entry name" value="PRK10150.1"/>
    <property type="match status" value="1"/>
</dbReference>
<dbReference type="EC" id="3.2.1.31" evidence="2"/>
<dbReference type="FunFam" id="3.20.20.80:FF:000080">
    <property type="entry name" value="Beta-glucuronidase UidA"/>
    <property type="match status" value="1"/>
</dbReference>
<dbReference type="AlphaFoldDB" id="A0A239XBM5"/>
<evidence type="ECO:0000256" key="6">
    <source>
        <dbReference type="RuleBase" id="RU361154"/>
    </source>
</evidence>
<organism evidence="10 11">
    <name type="scientific">Streptococcus acidominimus</name>
    <dbReference type="NCBI Taxonomy" id="1326"/>
    <lineage>
        <taxon>Bacteria</taxon>
        <taxon>Bacillati</taxon>
        <taxon>Bacillota</taxon>
        <taxon>Bacilli</taxon>
        <taxon>Lactobacillales</taxon>
        <taxon>Streptococcaceae</taxon>
        <taxon>Streptococcus</taxon>
    </lineage>
</organism>
<dbReference type="GO" id="GO:0004566">
    <property type="term" value="F:beta-glucuronidase activity"/>
    <property type="evidence" value="ECO:0007669"/>
    <property type="project" value="UniProtKB-EC"/>
</dbReference>
<dbReference type="InterPro" id="IPR006104">
    <property type="entry name" value="Glyco_hydro_2_N"/>
</dbReference>
<dbReference type="InterPro" id="IPR006103">
    <property type="entry name" value="Glyco_hydro_2_cat"/>
</dbReference>
<evidence type="ECO:0000256" key="5">
    <source>
        <dbReference type="ARBA" id="ARBA00023295"/>
    </source>
</evidence>
<protein>
    <recommendedName>
        <fullName evidence="3">Beta-glucuronidase</fullName>
        <ecNumber evidence="2">3.2.1.31</ecNumber>
    </recommendedName>
</protein>
<evidence type="ECO:0000256" key="4">
    <source>
        <dbReference type="ARBA" id="ARBA00022801"/>
    </source>
</evidence>
<dbReference type="EMBL" id="LT906454">
    <property type="protein sequence ID" value="SNV43434.1"/>
    <property type="molecule type" value="Genomic_DNA"/>
</dbReference>
<dbReference type="KEGG" id="saco:SAME_01694"/>
<evidence type="ECO:0000256" key="3">
    <source>
        <dbReference type="ARBA" id="ARBA00016205"/>
    </source>
</evidence>
<dbReference type="InterPro" id="IPR023232">
    <property type="entry name" value="Glyco_hydro_2_AS"/>
</dbReference>
<dbReference type="InterPro" id="IPR013783">
    <property type="entry name" value="Ig-like_fold"/>
</dbReference>
<dbReference type="Gene3D" id="2.60.120.260">
    <property type="entry name" value="Galactose-binding domain-like"/>
    <property type="match status" value="1"/>
</dbReference>
<dbReference type="Pfam" id="PF02837">
    <property type="entry name" value="Glyco_hydro_2_N"/>
    <property type="match status" value="1"/>
</dbReference>
<evidence type="ECO:0000256" key="1">
    <source>
        <dbReference type="ARBA" id="ARBA00007401"/>
    </source>
</evidence>
<keyword evidence="4 6" id="KW-0378">Hydrolase</keyword>
<dbReference type="InterPro" id="IPR036156">
    <property type="entry name" value="Beta-gal/glucu_dom_sf"/>
</dbReference>
<dbReference type="GO" id="GO:0030246">
    <property type="term" value="F:carbohydrate binding"/>
    <property type="evidence" value="ECO:0007669"/>
    <property type="project" value="TreeGrafter"/>
</dbReference>
<sequence>MLYPILTKTRNVYDLNGLWNFKLGDHNPQELLASDEVMTVPTSFNDVLVDQAKRDYIGDFWYERFVEIPDITKEQEAVLRFGSVTHYAKVYVNGELLGEHRGGFTPFEVLIPDHLMKESRLKVSICANNELNYTTLPVGNYSEELQEDGSLKKKVQENFDFFNYAGIHRPVKLVIRPKIHLSDLVITSQLSDDMTSAVVKVDVTSSQPVDDVKVSIFDENQQEVAVLENGQAELLDVRLWEVLDAYLYTAHVELIKDGKVLDVYDEPFGIRSVRVADGQFFINEKPFYFKGFGKHEDTFINGRGLNEAANLLDLNLLKEIGANSFRTSHYPYSEEMMRLADRLGIVVIDEVPAVGLFHNFHASLDGYREGNETWKRLETKAAHEQVISELVQRDKNHPSVVMWVVANEPASHEDGAHEYFEPLIKLYKDLDPEKRPVTLVNIMIADPEHDKVMDLVDVICLNRYYGWYVHHGDLKKAEEGLRKELEDWQALYPDKPIIMTEYGADTLPGLHSMWNIPYTEEFQIDFYDMNHKVFDEIANLVGEQVWNFADFETNLSILRVQGNHKGLFSRNRQPKSIVRSFKKRWDSVPNYGYKAKK</sequence>
<dbReference type="PANTHER" id="PTHR10066:SF67">
    <property type="entry name" value="BETA-GLUCURONIDASE"/>
    <property type="match status" value="1"/>
</dbReference>
<dbReference type="PANTHER" id="PTHR10066">
    <property type="entry name" value="BETA-GLUCURONIDASE"/>
    <property type="match status" value="1"/>
</dbReference>
<dbReference type="SUPFAM" id="SSF51445">
    <property type="entry name" value="(Trans)glycosidases"/>
    <property type="match status" value="1"/>
</dbReference>
<feature type="domain" description="Glycosyl hydrolases family 2 sugar binding" evidence="9">
    <location>
        <begin position="43"/>
        <end position="177"/>
    </location>
</feature>
<comment type="similarity">
    <text evidence="1 6">Belongs to the glycosyl hydrolase 2 family.</text>
</comment>
<dbReference type="PROSITE" id="PS00608">
    <property type="entry name" value="GLYCOSYL_HYDROL_F2_2"/>
    <property type="match status" value="1"/>
</dbReference>
<dbReference type="PRINTS" id="PR00132">
    <property type="entry name" value="GLHYDRLASE2"/>
</dbReference>
<dbReference type="Proteomes" id="UP000215144">
    <property type="component" value="Chromosome 1"/>
</dbReference>
<evidence type="ECO:0000259" key="7">
    <source>
        <dbReference type="Pfam" id="PF00703"/>
    </source>
</evidence>
<evidence type="ECO:0000313" key="10">
    <source>
        <dbReference type="EMBL" id="SNV43434.1"/>
    </source>
</evidence>
<name>A0A239XBM5_STRAI</name>
<dbReference type="PROSITE" id="PS00719">
    <property type="entry name" value="GLYCOSYL_HYDROL_F2_1"/>
    <property type="match status" value="1"/>
</dbReference>
<gene>
    <name evidence="10" type="primary">uidA</name>
    <name evidence="10" type="ORF">SAMEA4504048_01694</name>
</gene>
<proteinExistence type="inferred from homology"/>
<dbReference type="OrthoDB" id="9762066at2"/>
<dbReference type="Gene3D" id="3.20.20.80">
    <property type="entry name" value="Glycosidases"/>
    <property type="match status" value="1"/>
</dbReference>
<dbReference type="Pfam" id="PF00703">
    <property type="entry name" value="Glyco_hydro_2"/>
    <property type="match status" value="1"/>
</dbReference>
<dbReference type="InterPro" id="IPR006101">
    <property type="entry name" value="Glyco_hydro_2"/>
</dbReference>
<dbReference type="SUPFAM" id="SSF49303">
    <property type="entry name" value="beta-Galactosidase/glucuronidase domain"/>
    <property type="match status" value="1"/>
</dbReference>
<reference evidence="10 11" key="1">
    <citation type="submission" date="2017-06" db="EMBL/GenBank/DDBJ databases">
        <authorList>
            <consortium name="Pathogen Informatics"/>
        </authorList>
    </citation>
    <scope>NUCLEOTIDE SEQUENCE [LARGE SCALE GENOMIC DNA]</scope>
    <source>
        <strain evidence="10 11">NCTC11291</strain>
    </source>
</reference>
<dbReference type="SUPFAM" id="SSF49785">
    <property type="entry name" value="Galactose-binding domain-like"/>
    <property type="match status" value="1"/>
</dbReference>